<proteinExistence type="predicted"/>
<keyword evidence="2" id="KW-1185">Reference proteome</keyword>
<organism evidence="1 2">
    <name type="scientific">Paenibacillus nanensis</name>
    <dbReference type="NCBI Taxonomy" id="393251"/>
    <lineage>
        <taxon>Bacteria</taxon>
        <taxon>Bacillati</taxon>
        <taxon>Bacillota</taxon>
        <taxon>Bacilli</taxon>
        <taxon>Bacillales</taxon>
        <taxon>Paenibacillaceae</taxon>
        <taxon>Paenibacillus</taxon>
    </lineage>
</organism>
<evidence type="ECO:0000313" key="1">
    <source>
        <dbReference type="EMBL" id="RIX60193.1"/>
    </source>
</evidence>
<accession>A0A3A1VNU0</accession>
<reference evidence="1 2" key="1">
    <citation type="submission" date="2018-09" db="EMBL/GenBank/DDBJ databases">
        <title>Paenibacillus aracenensis nov. sp. isolated from a cave in southern Spain.</title>
        <authorList>
            <person name="Jurado V."/>
            <person name="Gutierrez-Patricio S."/>
            <person name="Gonzalez-Pimentel J.L."/>
            <person name="Miller A.Z."/>
            <person name="Laiz L."/>
            <person name="Saiz-Jimenez C."/>
        </authorList>
    </citation>
    <scope>NUCLEOTIDE SEQUENCE [LARGE SCALE GENOMIC DNA]</scope>
    <source>
        <strain evidence="1 2">DSM 22867</strain>
    </source>
</reference>
<comment type="caution">
    <text evidence="1">The sequence shown here is derived from an EMBL/GenBank/DDBJ whole genome shotgun (WGS) entry which is preliminary data.</text>
</comment>
<dbReference type="OrthoDB" id="2624510at2"/>
<dbReference type="Proteomes" id="UP000266482">
    <property type="component" value="Unassembled WGS sequence"/>
</dbReference>
<dbReference type="EMBL" id="QXQA01000001">
    <property type="protein sequence ID" value="RIX60193.1"/>
    <property type="molecule type" value="Genomic_DNA"/>
</dbReference>
<dbReference type="RefSeq" id="WP_119597568.1">
    <property type="nucleotide sequence ID" value="NZ_QXQA01000001.1"/>
</dbReference>
<dbReference type="AlphaFoldDB" id="A0A3A1VNU0"/>
<evidence type="ECO:0000313" key="2">
    <source>
        <dbReference type="Proteomes" id="UP000266482"/>
    </source>
</evidence>
<sequence length="93" mass="10972">MNSDSGSGETNDVPLRRFLEREYPKEAERLLGYLLYAGMEEGCFCYRNRITRSLLILNISGEVQYCASDALHTIYIYKTLLPKRKYRRKERRA</sequence>
<gene>
    <name evidence="1" type="ORF">D3P08_01020</name>
</gene>
<protein>
    <submittedName>
        <fullName evidence="1">Uncharacterized protein</fullName>
    </submittedName>
</protein>
<name>A0A3A1VNU0_9BACL</name>